<organism evidence="5 6">
    <name type="scientific">Pyronema omphalodes (strain CBS 100304)</name>
    <name type="common">Pyronema confluens</name>
    <dbReference type="NCBI Taxonomy" id="1076935"/>
    <lineage>
        <taxon>Eukaryota</taxon>
        <taxon>Fungi</taxon>
        <taxon>Dikarya</taxon>
        <taxon>Ascomycota</taxon>
        <taxon>Pezizomycotina</taxon>
        <taxon>Pezizomycetes</taxon>
        <taxon>Pezizales</taxon>
        <taxon>Pyronemataceae</taxon>
        <taxon>Pyronema</taxon>
    </lineage>
</organism>
<evidence type="ECO:0000259" key="4">
    <source>
        <dbReference type="PROSITE" id="PS50118"/>
    </source>
</evidence>
<dbReference type="EMBL" id="HF935722">
    <property type="protein sequence ID" value="CCX32035.1"/>
    <property type="molecule type" value="Genomic_DNA"/>
</dbReference>
<dbReference type="OrthoDB" id="5550281at2759"/>
<feature type="domain" description="HMG box" evidence="4">
    <location>
        <begin position="109"/>
        <end position="178"/>
    </location>
</feature>
<feature type="DNA-binding region" description="HMG box" evidence="2">
    <location>
        <begin position="109"/>
        <end position="178"/>
    </location>
</feature>
<feature type="compositionally biased region" description="Acidic residues" evidence="3">
    <location>
        <begin position="213"/>
        <end position="259"/>
    </location>
</feature>
<dbReference type="GO" id="GO:0005634">
    <property type="term" value="C:nucleus"/>
    <property type="evidence" value="ECO:0007669"/>
    <property type="project" value="UniProtKB-UniRule"/>
</dbReference>
<keyword evidence="6" id="KW-1185">Reference proteome</keyword>
<accession>U4LRS4</accession>
<gene>
    <name evidence="5" type="ORF">PCON_12239</name>
</gene>
<evidence type="ECO:0000256" key="1">
    <source>
        <dbReference type="ARBA" id="ARBA00023125"/>
    </source>
</evidence>
<dbReference type="InterPro" id="IPR050342">
    <property type="entry name" value="HMGB"/>
</dbReference>
<dbReference type="SMART" id="SM00398">
    <property type="entry name" value="HMG"/>
    <property type="match status" value="1"/>
</dbReference>
<dbReference type="OMA" id="KRQHDPN"/>
<evidence type="ECO:0000313" key="6">
    <source>
        <dbReference type="Proteomes" id="UP000018144"/>
    </source>
</evidence>
<proteinExistence type="predicted"/>
<evidence type="ECO:0000256" key="2">
    <source>
        <dbReference type="PROSITE-ProRule" id="PRU00267"/>
    </source>
</evidence>
<feature type="compositionally biased region" description="Basic residues" evidence="3">
    <location>
        <begin position="338"/>
        <end position="350"/>
    </location>
</feature>
<evidence type="ECO:0000313" key="5">
    <source>
        <dbReference type="EMBL" id="CCX32035.1"/>
    </source>
</evidence>
<keyword evidence="1 2" id="KW-0238">DNA-binding</keyword>
<dbReference type="InterPro" id="IPR036910">
    <property type="entry name" value="HMG_box_dom_sf"/>
</dbReference>
<dbReference type="SUPFAM" id="SSF47095">
    <property type="entry name" value="HMG-box"/>
    <property type="match status" value="1"/>
</dbReference>
<evidence type="ECO:0000256" key="3">
    <source>
        <dbReference type="SAM" id="MobiDB-lite"/>
    </source>
</evidence>
<feature type="region of interest" description="Disordered" evidence="3">
    <location>
        <begin position="188"/>
        <end position="350"/>
    </location>
</feature>
<dbReference type="eggNOG" id="KOG0381">
    <property type="taxonomic scope" value="Eukaryota"/>
</dbReference>
<dbReference type="GO" id="GO:0003677">
    <property type="term" value="F:DNA binding"/>
    <property type="evidence" value="ECO:0007669"/>
    <property type="project" value="UniProtKB-UniRule"/>
</dbReference>
<reference evidence="5 6" key="1">
    <citation type="journal article" date="2013" name="PLoS Genet.">
        <title>The genome and development-dependent transcriptomes of Pyronema confluens: a window into fungal evolution.</title>
        <authorList>
            <person name="Traeger S."/>
            <person name="Altegoer F."/>
            <person name="Freitag M."/>
            <person name="Gabaldon T."/>
            <person name="Kempken F."/>
            <person name="Kumar A."/>
            <person name="Marcet-Houben M."/>
            <person name="Poggeler S."/>
            <person name="Stajich J.E."/>
            <person name="Nowrousian M."/>
        </authorList>
    </citation>
    <scope>NUCLEOTIDE SEQUENCE [LARGE SCALE GENOMIC DNA]</scope>
    <source>
        <strain evidence="6">CBS 100304</strain>
        <tissue evidence="5">Vegetative mycelium</tissue>
    </source>
</reference>
<dbReference type="PROSITE" id="PS50118">
    <property type="entry name" value="HMG_BOX_2"/>
    <property type="match status" value="1"/>
</dbReference>
<dbReference type="PANTHER" id="PTHR48112">
    <property type="entry name" value="HIGH MOBILITY GROUP PROTEIN DSP1"/>
    <property type="match status" value="1"/>
</dbReference>
<dbReference type="AlphaFoldDB" id="U4LRS4"/>
<keyword evidence="2" id="KW-0539">Nucleus</keyword>
<dbReference type="InterPro" id="IPR009071">
    <property type="entry name" value="HMG_box_dom"/>
</dbReference>
<sequence>MPPRRKDVVPIAPAPSAADREAMCRERDAFVTSMAMLRNAADEASRTGLAYFNFVINGMGGSVGPSVNNNEHFASYVRAMSAPPHNFEPEDGLKKRRKRTVKIKDPNAPKKPATPFFLFCSEGRATVKGDLGAEAEFKDVQAELKARWEMLPTEEKQAWSSLYQVKLAEWKKINEAYQTTKAANQTAAEAAVTPSAPSAGGFTAVNHNKPIEADETEDDEEEEEVEAEADEEEEPNEPEAIVEDSPEPQQDEEEEEEEQATTKQVSSSDSSLSPPPAEPEKPKSTPRGRKPRGTPSKPTPVAAEEVASTEKSTRKRGRGKKNEEAEVPATPVVEEKKRGRKRRKSNTTNE</sequence>
<dbReference type="Gene3D" id="1.10.30.10">
    <property type="entry name" value="High mobility group box domain"/>
    <property type="match status" value="1"/>
</dbReference>
<dbReference type="PANTHER" id="PTHR48112:SF5">
    <property type="entry name" value="BOX PROTEIN, PUTATIVE (AFU_ORTHOLOGUE AFUA_1G04550)-RELATED"/>
    <property type="match status" value="1"/>
</dbReference>
<dbReference type="Proteomes" id="UP000018144">
    <property type="component" value="Unassembled WGS sequence"/>
</dbReference>
<name>U4LRS4_PYROM</name>
<dbReference type="STRING" id="1076935.U4LRS4"/>
<dbReference type="Pfam" id="PF00505">
    <property type="entry name" value="HMG_box"/>
    <property type="match status" value="1"/>
</dbReference>
<protein>
    <submittedName>
        <fullName evidence="5">Similar to High mobility group-T protein acc. no. P07746</fullName>
    </submittedName>
</protein>